<organism evidence="2 3">
    <name type="scientific">Jannaschia pagri</name>
    <dbReference type="NCBI Taxonomy" id="2829797"/>
    <lineage>
        <taxon>Bacteria</taxon>
        <taxon>Pseudomonadati</taxon>
        <taxon>Pseudomonadota</taxon>
        <taxon>Alphaproteobacteria</taxon>
        <taxon>Rhodobacterales</taxon>
        <taxon>Roseobacteraceae</taxon>
        <taxon>Jannaschia</taxon>
    </lineage>
</organism>
<evidence type="ECO:0008006" key="4">
    <source>
        <dbReference type="Google" id="ProtNLM"/>
    </source>
</evidence>
<comment type="caution">
    <text evidence="2">The sequence shown here is derived from an EMBL/GenBank/DDBJ whole genome shotgun (WGS) entry which is preliminary data.</text>
</comment>
<gene>
    <name evidence="2" type="ORF">JANAI62_15390</name>
</gene>
<keyword evidence="3" id="KW-1185">Reference proteome</keyword>
<dbReference type="EMBL" id="BPFH01000002">
    <property type="protein sequence ID" value="GIT94916.1"/>
    <property type="molecule type" value="Genomic_DNA"/>
</dbReference>
<sequence>MTDPKITCPSCSAEIALTESLAGPLLAQTRREAAARQQAALADQKAAIEAAATQAAEAAQAARLAEIQEAAQAREAEVAALQSRAKAQEAKLAEAQKAQAAALAREALLAEREREMDLTIQKQVAAQTEAARQKLRVQAEALAAERLAAEQEKAQLILAEKDQKLLGLTRQIEVLQRKLEQGSQQQQGEAAEVVLEHHLARAFPMDSVEEVPKGIRGADCLLRVGMAGTILWESKRTANWSAAWLPKLRDDMRAAGADLCVLVSDVRPDGVETFAHLDGVWVAAPRYAVPLAHVLRDGLMRVAEARGVREGQATKTEMLYDYLTDGRFRARLEAAVEPFRALEEALAKEKRHMTAQWAAREKQLEKAQIAMAGMYGDIRGIAGGAVAQIEAFEPDLLDGA</sequence>
<dbReference type="Pfam" id="PF09903">
    <property type="entry name" value="DUF2130"/>
    <property type="match status" value="1"/>
</dbReference>
<dbReference type="InterPro" id="IPR019219">
    <property type="entry name" value="DUF2130"/>
</dbReference>
<name>A0ABQ4NKI8_9RHOB</name>
<dbReference type="Proteomes" id="UP000786693">
    <property type="component" value="Unassembled WGS sequence"/>
</dbReference>
<feature type="coiled-coil region" evidence="1">
    <location>
        <begin position="64"/>
        <end position="185"/>
    </location>
</feature>
<dbReference type="RefSeq" id="WP_220748408.1">
    <property type="nucleotide sequence ID" value="NZ_BPFH01000002.1"/>
</dbReference>
<protein>
    <recommendedName>
        <fullName evidence="4">DUF2130 domain-containing protein</fullName>
    </recommendedName>
</protein>
<evidence type="ECO:0000256" key="1">
    <source>
        <dbReference type="SAM" id="Coils"/>
    </source>
</evidence>
<evidence type="ECO:0000313" key="3">
    <source>
        <dbReference type="Proteomes" id="UP000786693"/>
    </source>
</evidence>
<accession>A0ABQ4NKI8</accession>
<keyword evidence="1" id="KW-0175">Coiled coil</keyword>
<evidence type="ECO:0000313" key="2">
    <source>
        <dbReference type="EMBL" id="GIT94916.1"/>
    </source>
</evidence>
<reference evidence="2 3" key="1">
    <citation type="submission" date="2021-05" db="EMBL/GenBank/DDBJ databases">
        <title>Bacteria Genome sequencing.</title>
        <authorList>
            <person name="Takabe Y."/>
            <person name="Nakajima Y."/>
            <person name="Suzuki S."/>
            <person name="Shiozaki T."/>
        </authorList>
    </citation>
    <scope>NUCLEOTIDE SEQUENCE [LARGE SCALE GENOMIC DNA]</scope>
    <source>
        <strain evidence="2 3">AI_62</strain>
    </source>
</reference>
<proteinExistence type="predicted"/>